<dbReference type="Proteomes" id="UP000247345">
    <property type="component" value="Unassembled WGS sequence"/>
</dbReference>
<evidence type="ECO:0000313" key="3">
    <source>
        <dbReference type="EMBL" id="PQJ69649.1"/>
    </source>
</evidence>
<evidence type="ECO:0000313" key="4">
    <source>
        <dbReference type="Proteomes" id="UP000247345"/>
    </source>
</evidence>
<keyword evidence="2" id="KW-0812">Transmembrane</keyword>
<evidence type="ECO:0000256" key="2">
    <source>
        <dbReference type="SAM" id="Phobius"/>
    </source>
</evidence>
<feature type="transmembrane region" description="Helical" evidence="2">
    <location>
        <begin position="29"/>
        <end position="52"/>
    </location>
</feature>
<evidence type="ECO:0008006" key="5">
    <source>
        <dbReference type="Google" id="ProtNLM"/>
    </source>
</evidence>
<keyword evidence="2" id="KW-1133">Transmembrane helix</keyword>
<gene>
    <name evidence="3" type="ORF">BTO14_16795</name>
</gene>
<name>A0A2P6C9U0_9FLAO</name>
<sequence length="467" mass="53334">MKRINRFFWWCAGANIEILKECPTDHSKYFGVGGTIVFTALMASFAGGYAFFTAFKSVMPSLFFGAFWGLLIFNLDRYIVSTIGKGDGTQKITKEEWKIAAPRLLMAVLLGFVISTPLELKIFETEIQTVVERLKIDKAEDLKGRDVSFNDEYDKLNNRLTKVESDISNLTNNKKKLTENAGAYYEERKSELKVDSKQKESELNSVQSKVNRLHSNYIRAINDSLPLSTISSRKYTRDVQIGVRNKLREEKKELDHQIVELTENKGEAITNEQQKIDKQISLLITEKESLLDKKTQMETTRTAKRENYDNKVENYDGFAAHLEALSILTSEKSAIFWAKWLITLLFIFIEVAPVLFKLMAESGPYDDIMDRLKHESFVREKQKISDINDSINTSIKISTEKNQNRLDAEIAGNKALLNKMALAQAEIAEIAVEKWKEEELKKLNNGVNHIINNNGQEKNETSEKSNG</sequence>
<dbReference type="RefSeq" id="WP_105050559.1">
    <property type="nucleotide sequence ID" value="NZ_CP150661.1"/>
</dbReference>
<feature type="transmembrane region" description="Helical" evidence="2">
    <location>
        <begin position="334"/>
        <end position="356"/>
    </location>
</feature>
<keyword evidence="4" id="KW-1185">Reference proteome</keyword>
<reference evidence="3 4" key="1">
    <citation type="submission" date="2016-12" db="EMBL/GenBank/DDBJ databases">
        <title>Trade-off between light-utilization and light-protection in marine flavobacteria.</title>
        <authorList>
            <person name="Kumagai Y."/>
            <person name="Yoshizawa S."/>
            <person name="Kogure K."/>
            <person name="Iwasaki W."/>
        </authorList>
    </citation>
    <scope>NUCLEOTIDE SEQUENCE [LARGE SCALE GENOMIC DNA]</scope>
    <source>
        <strain evidence="3 4">KCTC 12100</strain>
    </source>
</reference>
<dbReference type="InterPro" id="IPR025519">
    <property type="entry name" value="DUF4407"/>
</dbReference>
<comment type="caution">
    <text evidence="3">The sequence shown here is derived from an EMBL/GenBank/DDBJ whole genome shotgun (WGS) entry which is preliminary data.</text>
</comment>
<feature type="transmembrane region" description="Helical" evidence="2">
    <location>
        <begin position="58"/>
        <end position="79"/>
    </location>
</feature>
<dbReference type="EMBL" id="MSCK01000002">
    <property type="protein sequence ID" value="PQJ69649.1"/>
    <property type="molecule type" value="Genomic_DNA"/>
</dbReference>
<protein>
    <recommendedName>
        <fullName evidence="5">DUF4407 domain-containing protein</fullName>
    </recommendedName>
</protein>
<keyword evidence="2" id="KW-0472">Membrane</keyword>
<dbReference type="AlphaFoldDB" id="A0A2P6C9U0"/>
<organism evidence="3 4">
    <name type="scientific">Polaribacter butkevichii</name>
    <dbReference type="NCBI Taxonomy" id="218490"/>
    <lineage>
        <taxon>Bacteria</taxon>
        <taxon>Pseudomonadati</taxon>
        <taxon>Bacteroidota</taxon>
        <taxon>Flavobacteriia</taxon>
        <taxon>Flavobacteriales</taxon>
        <taxon>Flavobacteriaceae</taxon>
    </lineage>
</organism>
<dbReference type="Pfam" id="PF14362">
    <property type="entry name" value="DUF4407"/>
    <property type="match status" value="1"/>
</dbReference>
<evidence type="ECO:0000256" key="1">
    <source>
        <dbReference type="SAM" id="Coils"/>
    </source>
</evidence>
<feature type="coiled-coil region" evidence="1">
    <location>
        <begin position="153"/>
        <end position="209"/>
    </location>
</feature>
<proteinExistence type="predicted"/>
<accession>A0A2P6C9U0</accession>
<dbReference type="OrthoDB" id="594406at2"/>
<keyword evidence="1" id="KW-0175">Coiled coil</keyword>